<gene>
    <name evidence="4" type="ORF">SAMN05216233_10274</name>
</gene>
<dbReference type="InterPro" id="IPR038601">
    <property type="entry name" value="MttB-like_sf"/>
</dbReference>
<name>A0A1G5BL73_9BACT</name>
<dbReference type="STRING" id="419481.SAMN05216233_10274"/>
<sequence>MNSPLSSIHEASMSILETLGVRIHHPELLEMLSDRGIRRDGDTLFFTRTQVESLIASAPSEIRLHAPNPAYDMVLGGDRTYYGAGYGCPSILDGEGVRRSTTFEDYLTFLKLVESSPAFCLNGGVLVQPSDITPEHSFPLMLRAAILHSEKCLMGMPGHRREVEILMEMMAIARGGKDAFKAKPQILTLVNATSPLQFDSIALETMEVCARYRQPVIISPGPIAGATGPVTLAGNLAMGNAEALAGVAITQLLREGTPVVYGLQATTADMATGGVSIGSPGFSLEAMTTARLAKRYGLPCRGGGGGTDACCVNAQSGYESMMSLMVSRREKVNLMLHSAGILDAYGAMSVEKFITDLEVISMVEYLEGGYETATDDLAVSVIEQGVDGVPFLAHPHTLKNCRTTPWIPSVSWRGPLKGRTGKEVFDHRIDAARDRLLSAYKPPHHEPNRQNQLDTFLESLGIPVGHTAG</sequence>
<dbReference type="GO" id="GO:0032259">
    <property type="term" value="P:methylation"/>
    <property type="evidence" value="ECO:0007669"/>
    <property type="project" value="UniProtKB-KW"/>
</dbReference>
<dbReference type="GO" id="GO:0008168">
    <property type="term" value="F:methyltransferase activity"/>
    <property type="evidence" value="ECO:0007669"/>
    <property type="project" value="UniProtKB-KW"/>
</dbReference>
<dbReference type="InterPro" id="IPR010426">
    <property type="entry name" value="MTTB_MeTrfase"/>
</dbReference>
<proteinExistence type="inferred from homology"/>
<reference evidence="4 5" key="1">
    <citation type="submission" date="2016-10" db="EMBL/GenBank/DDBJ databases">
        <authorList>
            <person name="de Groot N.N."/>
        </authorList>
    </citation>
    <scope>NUCLEOTIDE SEQUENCE [LARGE SCALE GENOMIC DNA]</scope>
    <source>
        <strain evidence="4 5">AA1</strain>
    </source>
</reference>
<organism evidence="4 5">
    <name type="scientific">Desulfoluna spongiiphila</name>
    <dbReference type="NCBI Taxonomy" id="419481"/>
    <lineage>
        <taxon>Bacteria</taxon>
        <taxon>Pseudomonadati</taxon>
        <taxon>Thermodesulfobacteriota</taxon>
        <taxon>Desulfobacteria</taxon>
        <taxon>Desulfobacterales</taxon>
        <taxon>Desulfolunaceae</taxon>
        <taxon>Desulfoluna</taxon>
    </lineage>
</organism>
<dbReference type="Proteomes" id="UP000198870">
    <property type="component" value="Unassembled WGS sequence"/>
</dbReference>
<dbReference type="OrthoDB" id="9815793at2"/>
<evidence type="ECO:0000313" key="4">
    <source>
        <dbReference type="EMBL" id="SCX90893.1"/>
    </source>
</evidence>
<comment type="similarity">
    <text evidence="1">Belongs to the trimethylamine methyltransferase family.</text>
</comment>
<evidence type="ECO:0000313" key="5">
    <source>
        <dbReference type="Proteomes" id="UP000198870"/>
    </source>
</evidence>
<keyword evidence="3 4" id="KW-0808">Transferase</keyword>
<dbReference type="RefSeq" id="WP_092208314.1">
    <property type="nucleotide sequence ID" value="NZ_FMUX01000002.1"/>
</dbReference>
<dbReference type="AlphaFoldDB" id="A0A1G5BL73"/>
<evidence type="ECO:0000256" key="3">
    <source>
        <dbReference type="ARBA" id="ARBA00022679"/>
    </source>
</evidence>
<dbReference type="Gene3D" id="3.20.20.480">
    <property type="entry name" value="Trimethylamine methyltransferase-like"/>
    <property type="match status" value="1"/>
</dbReference>
<keyword evidence="5" id="KW-1185">Reference proteome</keyword>
<keyword evidence="2 4" id="KW-0489">Methyltransferase</keyword>
<evidence type="ECO:0000256" key="1">
    <source>
        <dbReference type="ARBA" id="ARBA00007137"/>
    </source>
</evidence>
<dbReference type="EMBL" id="FMUX01000002">
    <property type="protein sequence ID" value="SCX90893.1"/>
    <property type="molecule type" value="Genomic_DNA"/>
</dbReference>
<accession>A0A1G5BL73</accession>
<evidence type="ECO:0000256" key="2">
    <source>
        <dbReference type="ARBA" id="ARBA00022603"/>
    </source>
</evidence>
<protein>
    <submittedName>
        <fullName evidence="4">Trimethylamine---corrinoid protein Co-methyltransferase</fullName>
    </submittedName>
</protein>
<dbReference type="GO" id="GO:0015948">
    <property type="term" value="P:methanogenesis"/>
    <property type="evidence" value="ECO:0007669"/>
    <property type="project" value="InterPro"/>
</dbReference>
<dbReference type="Pfam" id="PF06253">
    <property type="entry name" value="MTTB"/>
    <property type="match status" value="1"/>
</dbReference>